<dbReference type="InterPro" id="IPR041698">
    <property type="entry name" value="Methyltransf_25"/>
</dbReference>
<protein>
    <recommendedName>
        <fullName evidence="2">Methyltransferase domain-containing protein</fullName>
    </recommendedName>
</protein>
<keyword evidence="4" id="KW-1185">Reference proteome</keyword>
<dbReference type="Proteomes" id="UP000033035">
    <property type="component" value="Unassembled WGS sequence"/>
</dbReference>
<feature type="domain" description="Methyltransferase" evidence="2">
    <location>
        <begin position="64"/>
        <end position="154"/>
    </location>
</feature>
<dbReference type="EMBL" id="AQHW01000005">
    <property type="protein sequence ID" value="KKB59223.1"/>
    <property type="molecule type" value="Genomic_DNA"/>
</dbReference>
<name>A0A0F5JN65_9BACT</name>
<dbReference type="GO" id="GO:0016740">
    <property type="term" value="F:transferase activity"/>
    <property type="evidence" value="ECO:0007669"/>
    <property type="project" value="UniProtKB-KW"/>
</dbReference>
<dbReference type="STRING" id="1203610.HMPREF1536_00763"/>
<dbReference type="PATRIC" id="fig|1203610.3.peg.785"/>
<dbReference type="AlphaFoldDB" id="A0A0F5JN65"/>
<organism evidence="3 4">
    <name type="scientific">Parabacteroides gordonii MS-1 = DSM 23371</name>
    <dbReference type="NCBI Taxonomy" id="1203610"/>
    <lineage>
        <taxon>Bacteria</taxon>
        <taxon>Pseudomonadati</taxon>
        <taxon>Bacteroidota</taxon>
        <taxon>Bacteroidia</taxon>
        <taxon>Bacteroidales</taxon>
        <taxon>Tannerellaceae</taxon>
        <taxon>Parabacteroides</taxon>
    </lineage>
</organism>
<evidence type="ECO:0000313" key="3">
    <source>
        <dbReference type="EMBL" id="KKB59223.1"/>
    </source>
</evidence>
<keyword evidence="1" id="KW-0808">Transferase</keyword>
<dbReference type="CDD" id="cd02440">
    <property type="entry name" value="AdoMet_MTases"/>
    <property type="match status" value="1"/>
</dbReference>
<dbReference type="SUPFAM" id="SSF53335">
    <property type="entry name" value="S-adenosyl-L-methionine-dependent methyltransferases"/>
    <property type="match status" value="1"/>
</dbReference>
<dbReference type="PANTHER" id="PTHR43861">
    <property type="entry name" value="TRANS-ACONITATE 2-METHYLTRANSFERASE-RELATED"/>
    <property type="match status" value="1"/>
</dbReference>
<evidence type="ECO:0000256" key="1">
    <source>
        <dbReference type="ARBA" id="ARBA00022679"/>
    </source>
</evidence>
<evidence type="ECO:0000313" key="4">
    <source>
        <dbReference type="Proteomes" id="UP000033035"/>
    </source>
</evidence>
<sequence>MNIKNTRPTLFEKSACNIWTDPYIQQQMLKAHLDQSTDGASRKMDSIYKVVDYIKGIVCPGTHILDLGCGPGLYAGILRDAGYQITGIDFNKASIDYAVSCSKDINYIQGDYIREYPEGHFDAVMMIYCDMGTHSDQERDVLLDKIYHSLVDGGKLIFDVFTEKLIEDRTENQHWEYVSSGGFWSESDYLLLSQTFHYPEEKCFACQYNLLTDNETKHIIVWDRYYGEGEICELLGKIGFKDIKISTGVLGDNDFTSSNEMFVIAEK</sequence>
<dbReference type="HOGENOM" id="CLU_069129_3_0_10"/>
<dbReference type="RefSeq" id="WP_028727048.1">
    <property type="nucleotide sequence ID" value="NZ_AUAE01000011.1"/>
</dbReference>
<evidence type="ECO:0000259" key="2">
    <source>
        <dbReference type="Pfam" id="PF13649"/>
    </source>
</evidence>
<dbReference type="InterPro" id="IPR029063">
    <property type="entry name" value="SAM-dependent_MTases_sf"/>
</dbReference>
<proteinExistence type="predicted"/>
<gene>
    <name evidence="3" type="ORF">HMPREF1536_00763</name>
</gene>
<dbReference type="Pfam" id="PF13649">
    <property type="entry name" value="Methyltransf_25"/>
    <property type="match status" value="1"/>
</dbReference>
<comment type="caution">
    <text evidence="3">The sequence shown here is derived from an EMBL/GenBank/DDBJ whole genome shotgun (WGS) entry which is preliminary data.</text>
</comment>
<reference evidence="3 4" key="1">
    <citation type="submission" date="2013-04" db="EMBL/GenBank/DDBJ databases">
        <title>The Genome Sequence of Parabacteroides gordonii DSM 23371.</title>
        <authorList>
            <consortium name="The Broad Institute Genomics Platform"/>
            <person name="Earl A."/>
            <person name="Ward D."/>
            <person name="Feldgarden M."/>
            <person name="Gevers D."/>
            <person name="Martens E."/>
            <person name="Sakamoto M."/>
            <person name="Benno Y."/>
            <person name="Suzuki N."/>
            <person name="Matsunaga N."/>
            <person name="Koshihara K."/>
            <person name="Seki M."/>
            <person name="Komiya H."/>
            <person name="Walker B."/>
            <person name="Young S."/>
            <person name="Zeng Q."/>
            <person name="Gargeya S."/>
            <person name="Fitzgerald M."/>
            <person name="Haas B."/>
            <person name="Abouelleil A."/>
            <person name="Allen A.W."/>
            <person name="Alvarado L."/>
            <person name="Arachchi H.M."/>
            <person name="Berlin A.M."/>
            <person name="Chapman S.B."/>
            <person name="Gainer-Dewar J."/>
            <person name="Goldberg J."/>
            <person name="Griggs A."/>
            <person name="Gujja S."/>
            <person name="Hansen M."/>
            <person name="Howarth C."/>
            <person name="Imamovic A."/>
            <person name="Ireland A."/>
            <person name="Larimer J."/>
            <person name="McCowan C."/>
            <person name="Murphy C."/>
            <person name="Pearson M."/>
            <person name="Poon T.W."/>
            <person name="Priest M."/>
            <person name="Roberts A."/>
            <person name="Saif S."/>
            <person name="Shea T."/>
            <person name="Sisk P."/>
            <person name="Sykes S."/>
            <person name="Wortman J."/>
            <person name="Nusbaum C."/>
            <person name="Birren B."/>
        </authorList>
    </citation>
    <scope>NUCLEOTIDE SEQUENCE [LARGE SCALE GENOMIC DNA]</scope>
    <source>
        <strain evidence="3 4">MS-1</strain>
    </source>
</reference>
<dbReference type="Gene3D" id="3.40.50.150">
    <property type="entry name" value="Vaccinia Virus protein VP39"/>
    <property type="match status" value="1"/>
</dbReference>
<accession>A0A0F5JN65</accession>